<dbReference type="GO" id="GO:0005737">
    <property type="term" value="C:cytoplasm"/>
    <property type="evidence" value="ECO:0007669"/>
    <property type="project" value="TreeGrafter"/>
</dbReference>
<evidence type="ECO:0000256" key="3">
    <source>
        <dbReference type="ARBA" id="ARBA00022448"/>
    </source>
</evidence>
<dbReference type="Pfam" id="PF00085">
    <property type="entry name" value="Thioredoxin"/>
    <property type="match status" value="1"/>
</dbReference>
<feature type="site" description="Contributes to redox potential value" evidence="8">
    <location>
        <position position="17"/>
    </location>
</feature>
<keyword evidence="5 9" id="KW-1015">Disulfide bond</keyword>
<organism evidence="11 12">
    <name type="scientific">Candidatus Riesia pthiripubis</name>
    <dbReference type="NCBI Taxonomy" id="428412"/>
    <lineage>
        <taxon>Bacteria</taxon>
        <taxon>Pseudomonadati</taxon>
        <taxon>Pseudomonadota</taxon>
        <taxon>Gammaproteobacteria</taxon>
        <taxon>Enterobacterales</taxon>
        <taxon>Enterobacteriaceae</taxon>
        <taxon>Candidatus Riesia</taxon>
    </lineage>
</organism>
<evidence type="ECO:0000256" key="6">
    <source>
        <dbReference type="ARBA" id="ARBA00023284"/>
    </source>
</evidence>
<evidence type="ECO:0000256" key="8">
    <source>
        <dbReference type="PIRSR" id="PIRSR000077-1"/>
    </source>
</evidence>
<dbReference type="PANTHER" id="PTHR45663">
    <property type="entry name" value="GEO12009P1"/>
    <property type="match status" value="1"/>
</dbReference>
<sequence>MKENKLVLIDFWADWCEPCKLVSSVLDRIHKKYKGKVLIGKLNIDQYSKVIDEYKIRSIPTLILFKNDRIIDRKVGLISKNKLDNFLKKNI</sequence>
<feature type="domain" description="Thioredoxin" evidence="10">
    <location>
        <begin position="1"/>
        <end position="91"/>
    </location>
</feature>
<reference evidence="11 12" key="1">
    <citation type="submission" date="2015-10" db="EMBL/GenBank/DDBJ databases">
        <title>Survey of human and primate louse endosymbionts.</title>
        <authorList>
            <person name="Boyd B.M."/>
        </authorList>
    </citation>
    <scope>NUCLEOTIDE SEQUENCE [LARGE SCALE GENOMIC DNA]</scope>
    <source>
        <strain evidence="11 12">HPNA</strain>
    </source>
</reference>
<dbReference type="CDD" id="cd02947">
    <property type="entry name" value="TRX_family"/>
    <property type="match status" value="1"/>
</dbReference>
<feature type="site" description="Contributes to redox potential value" evidence="8">
    <location>
        <position position="18"/>
    </location>
</feature>
<evidence type="ECO:0000259" key="10">
    <source>
        <dbReference type="PROSITE" id="PS51352"/>
    </source>
</evidence>
<dbReference type="SUPFAM" id="SSF52833">
    <property type="entry name" value="Thioredoxin-like"/>
    <property type="match status" value="1"/>
</dbReference>
<proteinExistence type="inferred from homology"/>
<feature type="site" description="Deprotonates C-terminal active site Cys" evidence="8">
    <location>
        <position position="10"/>
    </location>
</feature>
<evidence type="ECO:0000256" key="4">
    <source>
        <dbReference type="ARBA" id="ARBA00022982"/>
    </source>
</evidence>
<dbReference type="PRINTS" id="PR00421">
    <property type="entry name" value="THIOREDOXIN"/>
</dbReference>
<dbReference type="InterPro" id="IPR005746">
    <property type="entry name" value="Thioredoxin"/>
</dbReference>
<keyword evidence="4" id="KW-0249">Electron transport</keyword>
<dbReference type="PANTHER" id="PTHR45663:SF11">
    <property type="entry name" value="GEO12009P1"/>
    <property type="match status" value="1"/>
</dbReference>
<keyword evidence="12" id="KW-1185">Reference proteome</keyword>
<dbReference type="PIRSF" id="PIRSF000077">
    <property type="entry name" value="Thioredoxin"/>
    <property type="match status" value="1"/>
</dbReference>
<dbReference type="FunFam" id="3.40.30.10:FF:000001">
    <property type="entry name" value="Thioredoxin"/>
    <property type="match status" value="1"/>
</dbReference>
<evidence type="ECO:0000256" key="7">
    <source>
        <dbReference type="NCBIfam" id="TIGR01068"/>
    </source>
</evidence>
<feature type="disulfide bond" description="Redox-active" evidence="9">
    <location>
        <begin position="16"/>
        <end position="19"/>
    </location>
</feature>
<dbReference type="InterPro" id="IPR013766">
    <property type="entry name" value="Thioredoxin_domain"/>
</dbReference>
<dbReference type="InterPro" id="IPR036249">
    <property type="entry name" value="Thioredoxin-like_sf"/>
</dbReference>
<keyword evidence="6 9" id="KW-0676">Redox-active center</keyword>
<protein>
    <recommendedName>
        <fullName evidence="7">Thioredoxin</fullName>
    </recommendedName>
</protein>
<dbReference type="EMBL" id="CP012846">
    <property type="protein sequence ID" value="ARC54657.1"/>
    <property type="molecule type" value="Genomic_DNA"/>
</dbReference>
<comment type="similarity">
    <text evidence="2">Belongs to the thioredoxin family.</text>
</comment>
<evidence type="ECO:0000256" key="1">
    <source>
        <dbReference type="ARBA" id="ARBA00003318"/>
    </source>
</evidence>
<evidence type="ECO:0000256" key="9">
    <source>
        <dbReference type="PIRSR" id="PIRSR000077-4"/>
    </source>
</evidence>
<evidence type="ECO:0000256" key="2">
    <source>
        <dbReference type="ARBA" id="ARBA00008987"/>
    </source>
</evidence>
<dbReference type="Proteomes" id="UP000243729">
    <property type="component" value="Chromosome"/>
</dbReference>
<dbReference type="PROSITE" id="PS00194">
    <property type="entry name" value="THIOREDOXIN_1"/>
    <property type="match status" value="1"/>
</dbReference>
<dbReference type="Gene3D" id="3.40.30.10">
    <property type="entry name" value="Glutaredoxin"/>
    <property type="match status" value="1"/>
</dbReference>
<evidence type="ECO:0000313" key="12">
    <source>
        <dbReference type="Proteomes" id="UP000243729"/>
    </source>
</evidence>
<dbReference type="InterPro" id="IPR017937">
    <property type="entry name" value="Thioredoxin_CS"/>
</dbReference>
<accession>A0A1V0HPB6</accession>
<dbReference type="NCBIfam" id="TIGR01068">
    <property type="entry name" value="thioredoxin"/>
    <property type="match status" value="1"/>
</dbReference>
<keyword evidence="3" id="KW-0813">Transport</keyword>
<comment type="function">
    <text evidence="1">Participates in various redox reactions through the reversible oxidation of its active center dithiol to a disulfide and catalyzes dithiol-disulfide exchange reactions.</text>
</comment>
<gene>
    <name evidence="11" type="ORF">AOE58_00890</name>
</gene>
<dbReference type="GO" id="GO:0015035">
    <property type="term" value="F:protein-disulfide reductase activity"/>
    <property type="evidence" value="ECO:0007669"/>
    <property type="project" value="UniProtKB-UniRule"/>
</dbReference>
<dbReference type="STRING" id="428412.AOE58_00890"/>
<dbReference type="AlphaFoldDB" id="A0A1V0HPB6"/>
<name>A0A1V0HPB6_9ENTR</name>
<evidence type="ECO:0000256" key="5">
    <source>
        <dbReference type="ARBA" id="ARBA00023157"/>
    </source>
</evidence>
<feature type="active site" description="Nucleophile" evidence="8">
    <location>
        <position position="16"/>
    </location>
</feature>
<evidence type="ECO:0000313" key="11">
    <source>
        <dbReference type="EMBL" id="ARC54657.1"/>
    </source>
</evidence>
<dbReference type="PROSITE" id="PS51352">
    <property type="entry name" value="THIOREDOXIN_2"/>
    <property type="match status" value="1"/>
</dbReference>
<feature type="active site" description="Nucleophile" evidence="8">
    <location>
        <position position="19"/>
    </location>
</feature>